<dbReference type="InterPro" id="IPR036868">
    <property type="entry name" value="TusA-like_sf"/>
</dbReference>
<dbReference type="Proteomes" id="UP000646833">
    <property type="component" value="Unassembled WGS sequence"/>
</dbReference>
<dbReference type="EMBL" id="BMCI01000001">
    <property type="protein sequence ID" value="GGC48103.1"/>
    <property type="molecule type" value="Genomic_DNA"/>
</dbReference>
<sequence>MSDAPNVFGRLAGGTETNTFGVSFLRCRPHGFGMEHEAYLDGLDAPTERAVDFLDVRELPPPEPLTETMNRLADLDGETVFVQLNDREPKFLYPKLDDRGFAYCSAERDDGVATAIWVP</sequence>
<reference evidence="2" key="2">
    <citation type="submission" date="2020-09" db="EMBL/GenBank/DDBJ databases">
        <authorList>
            <person name="Sun Q."/>
            <person name="Sedlacek I."/>
        </authorList>
    </citation>
    <scope>NUCLEOTIDE SEQUENCE</scope>
    <source>
        <strain evidence="2">CCM 7217</strain>
    </source>
</reference>
<reference evidence="2" key="1">
    <citation type="journal article" date="2014" name="Int. J. Syst. Evol. Microbiol.">
        <title>Complete genome sequence of Corynebacterium casei LMG S-19264T (=DSM 44701T), isolated from a smear-ripened cheese.</title>
        <authorList>
            <consortium name="US DOE Joint Genome Institute (JGI-PGF)"/>
            <person name="Walter F."/>
            <person name="Albersmeier A."/>
            <person name="Kalinowski J."/>
            <person name="Ruckert C."/>
        </authorList>
    </citation>
    <scope>NUCLEOTIDE SEQUENCE</scope>
    <source>
        <strain evidence="2">CCM 7217</strain>
    </source>
</reference>
<dbReference type="InterPro" id="IPR018720">
    <property type="entry name" value="DUF2249"/>
</dbReference>
<proteinExistence type="predicted"/>
<evidence type="ECO:0000259" key="1">
    <source>
        <dbReference type="Pfam" id="PF10006"/>
    </source>
</evidence>
<accession>A0A830E6Z0</accession>
<dbReference type="SUPFAM" id="SSF64307">
    <property type="entry name" value="SirA-like"/>
    <property type="match status" value="1"/>
</dbReference>
<dbReference type="Pfam" id="PF10006">
    <property type="entry name" value="DUF2249"/>
    <property type="match status" value="1"/>
</dbReference>
<protein>
    <recommendedName>
        <fullName evidence="1">DUF2249 domain-containing protein</fullName>
    </recommendedName>
</protein>
<dbReference type="AlphaFoldDB" id="A0A830E6Z0"/>
<gene>
    <name evidence="2" type="ORF">GCM10007209_07220</name>
</gene>
<evidence type="ECO:0000313" key="2">
    <source>
        <dbReference type="EMBL" id="GGC48103.1"/>
    </source>
</evidence>
<dbReference type="RefSeq" id="WP_188423174.1">
    <property type="nucleotide sequence ID" value="NZ_BMCI01000001.1"/>
</dbReference>
<feature type="domain" description="DUF2249" evidence="1">
    <location>
        <begin position="54"/>
        <end position="112"/>
    </location>
</feature>
<name>A0A830E6Z0_9EURY</name>
<comment type="caution">
    <text evidence="2">The sequence shown here is derived from an EMBL/GenBank/DDBJ whole genome shotgun (WGS) entry which is preliminary data.</text>
</comment>
<evidence type="ECO:0000313" key="3">
    <source>
        <dbReference type="Proteomes" id="UP000646833"/>
    </source>
</evidence>
<organism evidence="2 3">
    <name type="scientific">Haloferax sulfurifontis</name>
    <dbReference type="NCBI Taxonomy" id="255616"/>
    <lineage>
        <taxon>Archaea</taxon>
        <taxon>Methanobacteriati</taxon>
        <taxon>Methanobacteriota</taxon>
        <taxon>Stenosarchaea group</taxon>
        <taxon>Halobacteria</taxon>
        <taxon>Halobacteriales</taxon>
        <taxon>Haloferacaceae</taxon>
        <taxon>Haloferax</taxon>
    </lineage>
</organism>